<accession>A0A1B6D687</accession>
<sequence length="228" mass="26896">MDLLGSILNSMDKPPTIGDKQKILIKKQKEEIMKKQQVEREKLNKFREDVEMKINNFLQDEGSQKLKFTPMDQVYRRIIHDVADDAGMSAFSFGEEGVDRYIIVYKKEYLPSDDELNTLRNGEEWSEEKGKEILKKRELERQQEEDEARRIPDTFVPTSNYKEKYQHLIGLDSAKDAARKTETNKQYGFVPSENKKDVRSIEQTLADIQTKKRQKLNHNLDQKHLFKQ</sequence>
<reference evidence="3" key="1">
    <citation type="submission" date="2015-12" db="EMBL/GenBank/DDBJ databases">
        <title>De novo transcriptome assembly of four potential Pierce s Disease insect vectors from Arizona vineyards.</title>
        <authorList>
            <person name="Tassone E.E."/>
        </authorList>
    </citation>
    <scope>NUCLEOTIDE SEQUENCE</scope>
</reference>
<dbReference type="Gene3D" id="3.30.1370.50">
    <property type="entry name" value="R3H-like domain"/>
    <property type="match status" value="1"/>
</dbReference>
<protein>
    <recommendedName>
        <fullName evidence="2">R3H domain-containing protein</fullName>
    </recommendedName>
</protein>
<proteinExistence type="predicted"/>
<dbReference type="InterPro" id="IPR001374">
    <property type="entry name" value="R3H_dom"/>
</dbReference>
<dbReference type="SMART" id="SM00393">
    <property type="entry name" value="R3H"/>
    <property type="match status" value="1"/>
</dbReference>
<dbReference type="InterPro" id="IPR036867">
    <property type="entry name" value="R3H_dom_sf"/>
</dbReference>
<dbReference type="AlphaFoldDB" id="A0A1B6D687"/>
<gene>
    <name evidence="3" type="ORF">g.8132</name>
</gene>
<evidence type="ECO:0000259" key="2">
    <source>
        <dbReference type="PROSITE" id="PS51061"/>
    </source>
</evidence>
<dbReference type="PANTHER" id="PTHR13498:SF3">
    <property type="entry name" value="SPERM-ASSOCIATED ANTIGEN 7"/>
    <property type="match status" value="1"/>
</dbReference>
<feature type="compositionally biased region" description="Basic and acidic residues" evidence="1">
    <location>
        <begin position="218"/>
        <end position="228"/>
    </location>
</feature>
<feature type="domain" description="R3H" evidence="2">
    <location>
        <begin position="44"/>
        <end position="107"/>
    </location>
</feature>
<dbReference type="PANTHER" id="PTHR13498">
    <property type="entry name" value="SPERM ASSOCIATED ANTIGEN 7"/>
    <property type="match status" value="1"/>
</dbReference>
<dbReference type="Pfam" id="PF01424">
    <property type="entry name" value="R3H"/>
    <property type="match status" value="1"/>
</dbReference>
<organism evidence="3">
    <name type="scientific">Clastoptera arizonana</name>
    <name type="common">Arizona spittle bug</name>
    <dbReference type="NCBI Taxonomy" id="38151"/>
    <lineage>
        <taxon>Eukaryota</taxon>
        <taxon>Metazoa</taxon>
        <taxon>Ecdysozoa</taxon>
        <taxon>Arthropoda</taxon>
        <taxon>Hexapoda</taxon>
        <taxon>Insecta</taxon>
        <taxon>Pterygota</taxon>
        <taxon>Neoptera</taxon>
        <taxon>Paraneoptera</taxon>
        <taxon>Hemiptera</taxon>
        <taxon>Auchenorrhyncha</taxon>
        <taxon>Cercopoidea</taxon>
        <taxon>Clastopteridae</taxon>
        <taxon>Clastoptera</taxon>
    </lineage>
</organism>
<dbReference type="SUPFAM" id="SSF82708">
    <property type="entry name" value="R3H domain"/>
    <property type="match status" value="1"/>
</dbReference>
<dbReference type="PIRSF" id="PIRSF037943">
    <property type="entry name" value="Sperm-assoc_antigen_PAG7"/>
    <property type="match status" value="1"/>
</dbReference>
<dbReference type="GO" id="GO:0003676">
    <property type="term" value="F:nucleic acid binding"/>
    <property type="evidence" value="ECO:0007669"/>
    <property type="project" value="UniProtKB-UniRule"/>
</dbReference>
<dbReference type="InterPro" id="IPR017330">
    <property type="entry name" value="SPAG7"/>
</dbReference>
<dbReference type="EMBL" id="GEDC01016108">
    <property type="protein sequence ID" value="JAS21190.1"/>
    <property type="molecule type" value="Transcribed_RNA"/>
</dbReference>
<evidence type="ECO:0000256" key="1">
    <source>
        <dbReference type="SAM" id="MobiDB-lite"/>
    </source>
</evidence>
<dbReference type="PROSITE" id="PS51061">
    <property type="entry name" value="R3H"/>
    <property type="match status" value="1"/>
</dbReference>
<evidence type="ECO:0000313" key="3">
    <source>
        <dbReference type="EMBL" id="JAS21190.1"/>
    </source>
</evidence>
<feature type="region of interest" description="Disordered" evidence="1">
    <location>
        <begin position="209"/>
        <end position="228"/>
    </location>
</feature>
<name>A0A1B6D687_9HEMI</name>